<keyword evidence="1" id="KW-0418">Kinase</keyword>
<feature type="non-terminal residue" evidence="1">
    <location>
        <position position="32"/>
    </location>
</feature>
<proteinExistence type="predicted"/>
<dbReference type="AlphaFoldDB" id="A0A0X7YC31"/>
<dbReference type="EMBL" id="KC505592">
    <property type="protein sequence ID" value="AHA90855.1"/>
    <property type="molecule type" value="Genomic_DNA"/>
</dbReference>
<keyword evidence="1" id="KW-0808">Transferase</keyword>
<dbReference type="GO" id="GO:0016301">
    <property type="term" value="F:kinase activity"/>
    <property type="evidence" value="ECO:0007669"/>
    <property type="project" value="UniProtKB-KW"/>
</dbReference>
<keyword evidence="1" id="KW-0675">Receptor</keyword>
<reference evidence="1" key="1">
    <citation type="submission" date="2013-01" db="EMBL/GenBank/DDBJ databases">
        <authorList>
            <person name="Rovira Torres L."/>
        </authorList>
    </citation>
    <scope>NUCLEOTIDE SEQUENCE</scope>
</reference>
<organism evidence="1">
    <name type="scientific">Ananas comosus</name>
    <name type="common">Pineapple</name>
    <name type="synonym">Ananas ananas</name>
    <dbReference type="NCBI Taxonomy" id="4615"/>
    <lineage>
        <taxon>Eukaryota</taxon>
        <taxon>Viridiplantae</taxon>
        <taxon>Streptophyta</taxon>
        <taxon>Embryophyta</taxon>
        <taxon>Tracheophyta</taxon>
        <taxon>Spermatophyta</taxon>
        <taxon>Magnoliopsida</taxon>
        <taxon>Liliopsida</taxon>
        <taxon>Poales</taxon>
        <taxon>Bromeliaceae</taxon>
        <taxon>Bromelioideae</taxon>
        <taxon>Ananas</taxon>
    </lineage>
</organism>
<name>A0A0X7YC31_ANACO</name>
<sequence>MAMAAAREAAAAWFLWLILNFHPLARVRANME</sequence>
<accession>A0A0X7YC31</accession>
<evidence type="ECO:0000313" key="1">
    <source>
        <dbReference type="EMBL" id="AHA90855.1"/>
    </source>
</evidence>
<protein>
    <submittedName>
        <fullName evidence="1">Somatic embryogenesis receptor-like kinase 1</fullName>
    </submittedName>
</protein>